<dbReference type="SMART" id="SM00974">
    <property type="entry name" value="T5orf172"/>
    <property type="match status" value="1"/>
</dbReference>
<dbReference type="InterPro" id="IPR018306">
    <property type="entry name" value="Phage_T5_Orf172_DNA-bd"/>
</dbReference>
<feature type="domain" description="Bacteriophage T5 Orf172 DNA-binding" evidence="1">
    <location>
        <begin position="20"/>
        <end position="100"/>
    </location>
</feature>
<name>A0A4Z0PJ49_9BACT</name>
<evidence type="ECO:0000259" key="1">
    <source>
        <dbReference type="SMART" id="SM00974"/>
    </source>
</evidence>
<comment type="caution">
    <text evidence="2">The sequence shown here is derived from an EMBL/GenBank/DDBJ whole genome shotgun (WGS) entry which is preliminary data.</text>
</comment>
<gene>
    <name evidence="2" type="ORF">E5J99_12090</name>
</gene>
<accession>A0A4Z0PJ49</accession>
<dbReference type="Proteomes" id="UP000297739">
    <property type="component" value="Unassembled WGS sequence"/>
</dbReference>
<evidence type="ECO:0000313" key="2">
    <source>
        <dbReference type="EMBL" id="TGE15535.1"/>
    </source>
</evidence>
<dbReference type="Pfam" id="PF10544">
    <property type="entry name" value="T5orf172"/>
    <property type="match status" value="1"/>
</dbReference>
<evidence type="ECO:0000313" key="3">
    <source>
        <dbReference type="Proteomes" id="UP000297739"/>
    </source>
</evidence>
<dbReference type="EMBL" id="SRLD01000022">
    <property type="protein sequence ID" value="TGE15535.1"/>
    <property type="molecule type" value="Genomic_DNA"/>
</dbReference>
<keyword evidence="3" id="KW-1185">Reference proteome</keyword>
<protein>
    <submittedName>
        <fullName evidence="2">GIY-YIG nuclease family protein</fullName>
    </submittedName>
</protein>
<reference evidence="2 3" key="1">
    <citation type="submission" date="2019-04" db="EMBL/GenBank/DDBJ databases">
        <authorList>
            <person name="Feng G."/>
            <person name="Zhang J."/>
            <person name="Zhu H."/>
        </authorList>
    </citation>
    <scope>NUCLEOTIDE SEQUENCE [LARGE SCALE GENOMIC DNA]</scope>
    <source>
        <strain evidence="2 3">JCM 17223</strain>
    </source>
</reference>
<proteinExistence type="predicted"/>
<dbReference type="OrthoDB" id="1312564at2"/>
<dbReference type="RefSeq" id="WP_135498067.1">
    <property type="nucleotide sequence ID" value="NZ_SRLD01000022.1"/>
</dbReference>
<organism evidence="2 3">
    <name type="scientific">Hymenobacter elongatus</name>
    <dbReference type="NCBI Taxonomy" id="877208"/>
    <lineage>
        <taxon>Bacteria</taxon>
        <taxon>Pseudomonadati</taxon>
        <taxon>Bacteroidota</taxon>
        <taxon>Cytophagia</taxon>
        <taxon>Cytophagales</taxon>
        <taxon>Hymenobacteraceae</taxon>
        <taxon>Hymenobacter</taxon>
    </lineage>
</organism>
<sequence>MIPGSSYTISLSVVYVLTNPAMPGLVKIGRTSHNDAKTRIDQLYTTGVPVPFTLEFVCKVPNSEEVEKALHVAFSPYRVNAKREFFSIDANQAIAILKLLHVQDATLEIENQPSILEQSEIDAGTQMKRKRPNLNFDEMKIPIGTTLTCLTNGASATIANSKKVSFNGEEMSLTAATRLALGIDYSVAPCPYWTFDGRSLSDIYEETYGQPE</sequence>
<dbReference type="AlphaFoldDB" id="A0A4Z0PJ49"/>